<protein>
    <submittedName>
        <fullName evidence="4">Similar to Saccharomyces cerevisiae YNL258C DSL1 Peripheral membrane protein needed for Golgi- to-ER retrograde traffic</fullName>
    </submittedName>
</protein>
<dbReference type="InterPro" id="IPR021875">
    <property type="entry name" value="Dsl1_N_dom"/>
</dbReference>
<dbReference type="GO" id="GO:0005737">
    <property type="term" value="C:cytoplasm"/>
    <property type="evidence" value="ECO:0007669"/>
    <property type="project" value="GOC"/>
</dbReference>
<dbReference type="RefSeq" id="XP_041405667.1">
    <property type="nucleotide sequence ID" value="XM_041549733.1"/>
</dbReference>
<accession>A0A8H2ZJ24</accession>
<dbReference type="Gene3D" id="1.20.58.2230">
    <property type="entry name" value="Retrograde transport protein Dsl1, N-terminal domain"/>
    <property type="match status" value="1"/>
</dbReference>
<feature type="domain" description="Retrograde transport protein Dsl1 N-terminal" evidence="2">
    <location>
        <begin position="8"/>
        <end position="356"/>
    </location>
</feature>
<dbReference type="InterPro" id="IPR038442">
    <property type="entry name" value="Dsl1_N_sf"/>
</dbReference>
<evidence type="ECO:0000313" key="4">
    <source>
        <dbReference type="EMBL" id="CAB4253822.1"/>
    </source>
</evidence>
<evidence type="ECO:0000259" key="3">
    <source>
        <dbReference type="Pfam" id="PF11989"/>
    </source>
</evidence>
<dbReference type="Gene3D" id="1.10.357.150">
    <property type="match status" value="1"/>
</dbReference>
<gene>
    <name evidence="4" type="ORF">KABA2_03S06204</name>
</gene>
<evidence type="ECO:0000259" key="2">
    <source>
        <dbReference type="Pfam" id="PF11988"/>
    </source>
</evidence>
<feature type="region of interest" description="Disordered" evidence="1">
    <location>
        <begin position="446"/>
        <end position="474"/>
    </location>
</feature>
<dbReference type="Proteomes" id="UP000644660">
    <property type="component" value="Unassembled WGS sequence"/>
</dbReference>
<keyword evidence="5" id="KW-1185">Reference proteome</keyword>
<proteinExistence type="predicted"/>
<dbReference type="GO" id="GO:1990423">
    <property type="term" value="C:RZZ complex"/>
    <property type="evidence" value="ECO:0007669"/>
    <property type="project" value="TreeGrafter"/>
</dbReference>
<dbReference type="InterPro" id="IPR046362">
    <property type="entry name" value="Zw10/DSL1_C_sf"/>
</dbReference>
<dbReference type="AlphaFoldDB" id="A0A8H2ZJ24"/>
<evidence type="ECO:0000313" key="5">
    <source>
        <dbReference type="Proteomes" id="UP000644660"/>
    </source>
</evidence>
<feature type="domain" description="Retrograde transport protein Dsl1 C-terminal" evidence="3">
    <location>
        <begin position="600"/>
        <end position="792"/>
    </location>
</feature>
<dbReference type="InterPro" id="IPR021876">
    <property type="entry name" value="Dsl1_C"/>
</dbReference>
<reference evidence="4 5" key="1">
    <citation type="submission" date="2020-05" db="EMBL/GenBank/DDBJ databases">
        <authorList>
            <person name="Casaregola S."/>
            <person name="Devillers H."/>
            <person name="Grondin C."/>
        </authorList>
    </citation>
    <scope>NUCLEOTIDE SEQUENCE [LARGE SCALE GENOMIC DNA]</scope>
    <source>
        <strain evidence="4 5">CLIB 1767</strain>
    </source>
</reference>
<dbReference type="EMBL" id="CAEFZW010000003">
    <property type="protein sequence ID" value="CAB4253822.1"/>
    <property type="molecule type" value="Genomic_DNA"/>
</dbReference>
<sequence>MIYSNIIEEDRIIASIANDPIFTKDDIDTNSSNLDVNHILETESQLCSQLHDLKNLKVLSSLIKEFNTNLDLLELENCYYSLQNLRKKLNENNEVFIKQSFHFQKSVVTYVDSLHVEFVNTIYDIFDKGFWTVTDDSIRFRSKIEWGNDHFLLQHNTLLDFLKQLFYPGDTLDPHLWIIDDMEFGNARDTVQTKIVDMLKNYILLNSVINLIKDKIFSKNTLIKYNEEEDTIKFIVSEPKPTVSMLLDCFQALGDFSLNTVPQSSLPVLLKSIGNVLGNELSKCVKSNAGEIIGHNNKDLKGRVSNINDLYDTLSSKSNEAWSYHSQTIKDLLQDRQLYINLLVDEIYNRAVNDIRATFDDKDDKWKTTSKVQLLSHINNQTKEASLSSSLPIEENNEDNDWNWDADAKSDHENIVEETPKVDTEDNEDDIADAWNDEIDIDMDLQSPKKFTNKSTIESPKKQTEKEVHEDDGWDEAWDIGEEDDDDDQVGSENVIAKRDHNNSSTEVKNHVTESDNTNISSSDLIDVTQLPTIYLDIAKHFRCECQSLEDDLTGNPYLNYKTSLLQTTFFAMAVAHCTDEWWKFYIDMREIWQKDNTNYRIQELAQRYLESNRLLRQKRVWKLVQDQLLEFHERENVPSWKMTLEDLLPFVHKEIITPLSNIRGKESEVELLRFLDFLYNSSITSVILKWEVISEKNSENLGRLISLISGNSEIESLNGSPQYREYRAKFEMVGRFLPLHLNEIMDMFYNGDFYLFSTEEIIQWVKLLFADTPIRKDAITDIYEIRQAALDDK</sequence>
<dbReference type="GO" id="GO:0006888">
    <property type="term" value="P:endoplasmic reticulum to Golgi vesicle-mediated transport"/>
    <property type="evidence" value="ECO:0007669"/>
    <property type="project" value="TreeGrafter"/>
</dbReference>
<name>A0A8H2ZJ24_9SACH</name>
<comment type="caution">
    <text evidence="4">The sequence shown here is derived from an EMBL/GenBank/DDBJ whole genome shotgun (WGS) entry which is preliminary data.</text>
</comment>
<dbReference type="PANTHER" id="PTHR12205">
    <property type="entry name" value="CENTROMERE/KINETOCHORE PROTEIN ZW10"/>
    <property type="match status" value="1"/>
</dbReference>
<dbReference type="GeneID" id="64856797"/>
<dbReference type="PANTHER" id="PTHR12205:SF0">
    <property type="entry name" value="CENTROMERE_KINETOCHORE PROTEIN ZW10 HOMOLOG"/>
    <property type="match status" value="1"/>
</dbReference>
<organism evidence="4 5">
    <name type="scientific">Maudiozyma barnettii</name>
    <dbReference type="NCBI Taxonomy" id="61262"/>
    <lineage>
        <taxon>Eukaryota</taxon>
        <taxon>Fungi</taxon>
        <taxon>Dikarya</taxon>
        <taxon>Ascomycota</taxon>
        <taxon>Saccharomycotina</taxon>
        <taxon>Saccharomycetes</taxon>
        <taxon>Saccharomycetales</taxon>
        <taxon>Saccharomycetaceae</taxon>
        <taxon>Maudiozyma</taxon>
    </lineage>
</organism>
<dbReference type="Pfam" id="PF11989">
    <property type="entry name" value="Dsl1_C"/>
    <property type="match status" value="1"/>
</dbReference>
<feature type="compositionally biased region" description="Basic and acidic residues" evidence="1">
    <location>
        <begin position="459"/>
        <end position="471"/>
    </location>
</feature>
<dbReference type="OrthoDB" id="534815at2759"/>
<dbReference type="Gene3D" id="1.20.58.1440">
    <property type="match status" value="1"/>
</dbReference>
<feature type="compositionally biased region" description="Polar residues" evidence="1">
    <location>
        <begin position="449"/>
        <end position="458"/>
    </location>
</feature>
<dbReference type="Pfam" id="PF11988">
    <property type="entry name" value="Dsl1_N"/>
    <property type="match status" value="1"/>
</dbReference>
<evidence type="ECO:0000256" key="1">
    <source>
        <dbReference type="SAM" id="MobiDB-lite"/>
    </source>
</evidence>
<dbReference type="Gene3D" id="1.10.287.3290">
    <property type="match status" value="1"/>
</dbReference>
<dbReference type="GO" id="GO:0007094">
    <property type="term" value="P:mitotic spindle assembly checkpoint signaling"/>
    <property type="evidence" value="ECO:0007669"/>
    <property type="project" value="TreeGrafter"/>
</dbReference>